<gene>
    <name evidence="1" type="ORF">FGM00_05520</name>
</gene>
<dbReference type="EMBL" id="CP040710">
    <property type="protein sequence ID" value="QCW99586.1"/>
    <property type="molecule type" value="Genomic_DNA"/>
</dbReference>
<evidence type="ECO:0000313" key="2">
    <source>
        <dbReference type="Proteomes" id="UP000310017"/>
    </source>
</evidence>
<keyword evidence="2" id="KW-1185">Reference proteome</keyword>
<organism evidence="1 2">
    <name type="scientific">Aggregatimonas sangjinii</name>
    <dbReference type="NCBI Taxonomy" id="2583587"/>
    <lineage>
        <taxon>Bacteria</taxon>
        <taxon>Pseudomonadati</taxon>
        <taxon>Bacteroidota</taxon>
        <taxon>Flavobacteriia</taxon>
        <taxon>Flavobacteriales</taxon>
        <taxon>Flavobacteriaceae</taxon>
        <taxon>Aggregatimonas</taxon>
    </lineage>
</organism>
<dbReference type="Proteomes" id="UP000310017">
    <property type="component" value="Chromosome"/>
</dbReference>
<accession>A0A5B7SM80</accession>
<dbReference type="AlphaFoldDB" id="A0A5B7SM80"/>
<dbReference type="RefSeq" id="WP_138851939.1">
    <property type="nucleotide sequence ID" value="NZ_CP040710.1"/>
</dbReference>
<name>A0A5B7SM80_9FLAO</name>
<dbReference type="OrthoDB" id="1163357at2"/>
<protein>
    <submittedName>
        <fullName evidence="1">Uncharacterized protein</fullName>
    </submittedName>
</protein>
<dbReference type="KEGG" id="asag:FGM00_05520"/>
<proteinExistence type="predicted"/>
<evidence type="ECO:0000313" key="1">
    <source>
        <dbReference type="EMBL" id="QCW99586.1"/>
    </source>
</evidence>
<reference evidence="1 2" key="1">
    <citation type="submission" date="2019-05" db="EMBL/GenBank/DDBJ databases">
        <title>Genome sequencing of F202Z8.</title>
        <authorList>
            <person name="Kwon Y.M."/>
        </authorList>
    </citation>
    <scope>NUCLEOTIDE SEQUENCE [LARGE SCALE GENOMIC DNA]</scope>
    <source>
        <strain evidence="1 2">F202Z8</strain>
    </source>
</reference>
<sequence>MKTSLYKSTITNFIITTFLVLGIGIGFSQEEQVGGVLSTTTVQTLNFDRNGTKIPYTITTQENRIYSATFKQSKENKENFERMESPALVSKMITINSEIDSTLNKRIILRYKKRLADTFELVPTEKGFQIEVDGNLIDYAVESGVYAIDAASKNFFVIDEFDVVD</sequence>